<organism evidence="1 2">
    <name type="scientific">Scytonema millei VB511283</name>
    <dbReference type="NCBI Taxonomy" id="1245923"/>
    <lineage>
        <taxon>Bacteria</taxon>
        <taxon>Bacillati</taxon>
        <taxon>Cyanobacteriota</taxon>
        <taxon>Cyanophyceae</taxon>
        <taxon>Nostocales</taxon>
        <taxon>Scytonemataceae</taxon>
        <taxon>Scytonema</taxon>
    </lineage>
</organism>
<dbReference type="EMBL" id="JTJC03000001">
    <property type="protein sequence ID" value="NHC34072.1"/>
    <property type="molecule type" value="Genomic_DNA"/>
</dbReference>
<sequence length="72" mass="8224">MRWQVNYNLGALKLCAYSYEKLLRVFARQLLQRREPHASRLNGGNPRTALAPQRTGLSLRDIKSALLLSSKI</sequence>
<dbReference type="RefSeq" id="WP_132866665.1">
    <property type="nucleotide sequence ID" value="NZ_JTJC03000001.1"/>
</dbReference>
<evidence type="ECO:0000313" key="2">
    <source>
        <dbReference type="Proteomes" id="UP000031532"/>
    </source>
</evidence>
<protein>
    <submittedName>
        <fullName evidence="1">Uncharacterized protein</fullName>
    </submittedName>
</protein>
<dbReference type="Proteomes" id="UP000031532">
    <property type="component" value="Unassembled WGS sequence"/>
</dbReference>
<comment type="caution">
    <text evidence="1">The sequence shown here is derived from an EMBL/GenBank/DDBJ whole genome shotgun (WGS) entry which is preliminary data.</text>
</comment>
<evidence type="ECO:0000313" key="1">
    <source>
        <dbReference type="EMBL" id="NHC34072.1"/>
    </source>
</evidence>
<proteinExistence type="predicted"/>
<name>A0A9X5E2W7_9CYAN</name>
<keyword evidence="2" id="KW-1185">Reference proteome</keyword>
<reference evidence="1 2" key="1">
    <citation type="journal article" date="2015" name="Genome Announc.">
        <title>Draft Genome Sequence of the Terrestrial Cyanobacterium Scytonema millei VB511283, Isolated from Eastern India.</title>
        <authorList>
            <person name="Sen D."/>
            <person name="Chandrababunaidu M.M."/>
            <person name="Singh D."/>
            <person name="Sanghi N."/>
            <person name="Ghorai A."/>
            <person name="Mishra G.P."/>
            <person name="Madduluri M."/>
            <person name="Adhikary S.P."/>
            <person name="Tripathy S."/>
        </authorList>
    </citation>
    <scope>NUCLEOTIDE SEQUENCE [LARGE SCALE GENOMIC DNA]</scope>
    <source>
        <strain evidence="1 2">VB511283</strain>
    </source>
</reference>
<gene>
    <name evidence="1" type="ORF">QH73_0005245</name>
</gene>
<dbReference type="AlphaFoldDB" id="A0A9X5E2W7"/>
<accession>A0A9X5E2W7</accession>